<comment type="caution">
    <text evidence="2">The sequence shown here is derived from an EMBL/GenBank/DDBJ whole genome shotgun (WGS) entry which is preliminary data.</text>
</comment>
<reference evidence="2" key="1">
    <citation type="submission" date="2020-11" db="EMBL/GenBank/DDBJ databases">
        <authorList>
            <consortium name="DOE Joint Genome Institute"/>
            <person name="Ahrendt S."/>
            <person name="Riley R."/>
            <person name="Andreopoulos W."/>
            <person name="Labutti K."/>
            <person name="Pangilinan J."/>
            <person name="Ruiz-Duenas F.J."/>
            <person name="Barrasa J.M."/>
            <person name="Sanchez-Garcia M."/>
            <person name="Camarero S."/>
            <person name="Miyauchi S."/>
            <person name="Serrano A."/>
            <person name="Linde D."/>
            <person name="Babiker R."/>
            <person name="Drula E."/>
            <person name="Ayuso-Fernandez I."/>
            <person name="Pacheco R."/>
            <person name="Padilla G."/>
            <person name="Ferreira P."/>
            <person name="Barriuso J."/>
            <person name="Kellner H."/>
            <person name="Castanera R."/>
            <person name="Alfaro M."/>
            <person name="Ramirez L."/>
            <person name="Pisabarro A.G."/>
            <person name="Kuo A."/>
            <person name="Tritt A."/>
            <person name="Lipzen A."/>
            <person name="He G."/>
            <person name="Yan M."/>
            <person name="Ng V."/>
            <person name="Cullen D."/>
            <person name="Martin F."/>
            <person name="Rosso M.-N."/>
            <person name="Henrissat B."/>
            <person name="Hibbett D."/>
            <person name="Martinez A.T."/>
            <person name="Grigoriev I.V."/>
        </authorList>
    </citation>
    <scope>NUCLEOTIDE SEQUENCE</scope>
    <source>
        <strain evidence="2">AH 40177</strain>
    </source>
</reference>
<feature type="transmembrane region" description="Helical" evidence="1">
    <location>
        <begin position="114"/>
        <end position="136"/>
    </location>
</feature>
<keyword evidence="1" id="KW-0472">Membrane</keyword>
<protein>
    <submittedName>
        <fullName evidence="2">Uncharacterized protein</fullName>
    </submittedName>
</protein>
<feature type="transmembrane region" description="Helical" evidence="1">
    <location>
        <begin position="197"/>
        <end position="218"/>
    </location>
</feature>
<keyword evidence="3" id="KW-1185">Reference proteome</keyword>
<dbReference type="EMBL" id="JADNRY010000160">
    <property type="protein sequence ID" value="KAF9062877.1"/>
    <property type="molecule type" value="Genomic_DNA"/>
</dbReference>
<accession>A0A9P5PHR7</accession>
<feature type="transmembrane region" description="Helical" evidence="1">
    <location>
        <begin position="84"/>
        <end position="107"/>
    </location>
</feature>
<evidence type="ECO:0000313" key="2">
    <source>
        <dbReference type="EMBL" id="KAF9062877.1"/>
    </source>
</evidence>
<feature type="non-terminal residue" evidence="2">
    <location>
        <position position="1"/>
    </location>
</feature>
<sequence length="308" mass="34191">VLSIASSIFIVLRHSPLANKSNYTRCSSWISFFRSPMVVGSFGIFMCVTAHWIITFIRLFDAFVTDKDPLGPAHFVNDLAQPTYVVKSALLGASLIIVDILVIYRLWIVTDKKLYITVLPVMTWIGLLVSNIGITYQFTRHALGTDVFVFAAARWITCQCVFSLSTNIYCTSLICWTLIRHHRMNYTHGLSTNILKVLAIFVESAAIYTAWTIFFFITELLKTQIQHFAIDVFPSIAGISFMLINVRVGLGWAKVSSQPSAVATSGTGFNNGGSNIPMRPLAISISQVVAEEGGEESRQYGEGKLNDL</sequence>
<proteinExistence type="predicted"/>
<dbReference type="AlphaFoldDB" id="A0A9P5PHR7"/>
<name>A0A9P5PHR7_9AGAR</name>
<evidence type="ECO:0000256" key="1">
    <source>
        <dbReference type="SAM" id="Phobius"/>
    </source>
</evidence>
<organism evidence="2 3">
    <name type="scientific">Rhodocollybia butyracea</name>
    <dbReference type="NCBI Taxonomy" id="206335"/>
    <lineage>
        <taxon>Eukaryota</taxon>
        <taxon>Fungi</taxon>
        <taxon>Dikarya</taxon>
        <taxon>Basidiomycota</taxon>
        <taxon>Agaricomycotina</taxon>
        <taxon>Agaricomycetes</taxon>
        <taxon>Agaricomycetidae</taxon>
        <taxon>Agaricales</taxon>
        <taxon>Marasmiineae</taxon>
        <taxon>Omphalotaceae</taxon>
        <taxon>Rhodocollybia</taxon>
    </lineage>
</organism>
<feature type="transmembrane region" description="Helical" evidence="1">
    <location>
        <begin position="148"/>
        <end position="176"/>
    </location>
</feature>
<feature type="transmembrane region" description="Helical" evidence="1">
    <location>
        <begin position="37"/>
        <end position="60"/>
    </location>
</feature>
<gene>
    <name evidence="2" type="ORF">BDP27DRAFT_1336090</name>
</gene>
<keyword evidence="1" id="KW-0812">Transmembrane</keyword>
<dbReference type="OrthoDB" id="3250682at2759"/>
<keyword evidence="1" id="KW-1133">Transmembrane helix</keyword>
<feature type="transmembrane region" description="Helical" evidence="1">
    <location>
        <begin position="224"/>
        <end position="244"/>
    </location>
</feature>
<evidence type="ECO:0000313" key="3">
    <source>
        <dbReference type="Proteomes" id="UP000772434"/>
    </source>
</evidence>
<dbReference type="Proteomes" id="UP000772434">
    <property type="component" value="Unassembled WGS sequence"/>
</dbReference>